<dbReference type="InterPro" id="IPR055690">
    <property type="entry name" value="DUF7266"/>
</dbReference>
<sequence>MIPTRLTADDRAVSTTVTYVLTMAITAVLLGGLITAAGGLVENQRTQAVRNELGVVGERMAGELTSVDVLVQAGDDPAVRLRARHPEQVAGRYYAVELVTGGTPPCSTQQCLVLSTDDVTVTVPFATATPVQPGRVSGGTVVIEYDAVNGTLGVTKP</sequence>
<evidence type="ECO:0000313" key="5">
    <source>
        <dbReference type="Proteomes" id="UP000184203"/>
    </source>
</evidence>
<dbReference type="eggNOG" id="arCOG03926">
    <property type="taxonomic scope" value="Archaea"/>
</dbReference>
<keyword evidence="5" id="KW-1185">Reference proteome</keyword>
<organism evidence="2 4">
    <name type="scientific">Haladaptatus paucihalophilus DX253</name>
    <dbReference type="NCBI Taxonomy" id="797209"/>
    <lineage>
        <taxon>Archaea</taxon>
        <taxon>Methanobacteriati</taxon>
        <taxon>Methanobacteriota</taxon>
        <taxon>Stenosarchaea group</taxon>
        <taxon>Halobacteria</taxon>
        <taxon>Halobacteriales</taxon>
        <taxon>Haladaptataceae</taxon>
        <taxon>Haladaptatus</taxon>
    </lineage>
</organism>
<dbReference type="Proteomes" id="UP000003751">
    <property type="component" value="Unassembled WGS sequence"/>
</dbReference>
<protein>
    <submittedName>
        <fullName evidence="2">Uncharacterized protein</fullName>
    </submittedName>
</protein>
<evidence type="ECO:0000256" key="1">
    <source>
        <dbReference type="SAM" id="Phobius"/>
    </source>
</evidence>
<dbReference type="EMBL" id="AEMG01000012">
    <property type="protein sequence ID" value="EFW91649.1"/>
    <property type="molecule type" value="Genomic_DNA"/>
</dbReference>
<reference evidence="2 4" key="1">
    <citation type="journal article" date="2014" name="ISME J.">
        <title>Trehalose/2-sulfotrehalose biosynthesis and glycine-betaine uptake are widely spread mechanisms for osmoadaptation in the Halobacteriales.</title>
        <authorList>
            <person name="Youssef N.H."/>
            <person name="Savage-Ashlock K.N."/>
            <person name="McCully A.L."/>
            <person name="Luedtke B."/>
            <person name="Shaw E.I."/>
            <person name="Hoff W.D."/>
            <person name="Elshahed M.S."/>
        </authorList>
    </citation>
    <scope>NUCLEOTIDE SEQUENCE [LARGE SCALE GENOMIC DNA]</scope>
    <source>
        <strain evidence="2 4">DX253</strain>
    </source>
</reference>
<evidence type="ECO:0000313" key="4">
    <source>
        <dbReference type="Proteomes" id="UP000003751"/>
    </source>
</evidence>
<keyword evidence="1" id="KW-0812">Transmembrane</keyword>
<proteinExistence type="predicted"/>
<gene>
    <name evidence="3" type="ORF">SAMN05444342_0154</name>
    <name evidence="2" type="ORF">ZOD2009_12382</name>
</gene>
<feature type="transmembrane region" description="Helical" evidence="1">
    <location>
        <begin position="20"/>
        <end position="41"/>
    </location>
</feature>
<keyword evidence="1" id="KW-1133">Transmembrane helix</keyword>
<evidence type="ECO:0000313" key="2">
    <source>
        <dbReference type="EMBL" id="EFW91649.1"/>
    </source>
</evidence>
<dbReference type="Pfam" id="PF23928">
    <property type="entry name" value="DUF7266"/>
    <property type="match status" value="1"/>
</dbReference>
<reference evidence="5" key="3">
    <citation type="submission" date="2016-11" db="EMBL/GenBank/DDBJ databases">
        <authorList>
            <person name="Varghese N."/>
            <person name="Submissions S."/>
        </authorList>
    </citation>
    <scope>NUCLEOTIDE SEQUENCE [LARGE SCALE GENOMIC DNA]</scope>
    <source>
        <strain evidence="5">DX253</strain>
    </source>
</reference>
<reference evidence="3" key="2">
    <citation type="submission" date="2016-11" db="EMBL/GenBank/DDBJ databases">
        <authorList>
            <person name="Jaros S."/>
            <person name="Januszkiewicz K."/>
            <person name="Wedrychowicz H."/>
        </authorList>
    </citation>
    <scope>NUCLEOTIDE SEQUENCE [LARGE SCALE GENOMIC DNA]</scope>
    <source>
        <strain evidence="3">DX253</strain>
    </source>
</reference>
<keyword evidence="1" id="KW-0472">Membrane</keyword>
<dbReference type="Proteomes" id="UP000184203">
    <property type="component" value="Unassembled WGS sequence"/>
</dbReference>
<dbReference type="RefSeq" id="WP_007980231.1">
    <property type="nucleotide sequence ID" value="NZ_AEMG01000012.1"/>
</dbReference>
<dbReference type="STRING" id="797209.GCA_000376445_00784"/>
<dbReference type="OrthoDB" id="226715at2157"/>
<accession>E7QUJ2</accession>
<name>E7QUJ2_HALPU</name>
<dbReference type="AlphaFoldDB" id="E7QUJ2"/>
<dbReference type="PATRIC" id="fig|797209.4.peg.2433"/>
<evidence type="ECO:0000313" key="3">
    <source>
        <dbReference type="EMBL" id="SHJ98118.1"/>
    </source>
</evidence>
<dbReference type="EMBL" id="FRAN01000001">
    <property type="protein sequence ID" value="SHJ98118.1"/>
    <property type="molecule type" value="Genomic_DNA"/>
</dbReference>